<dbReference type="InterPro" id="IPR018392">
    <property type="entry name" value="LysM"/>
</dbReference>
<dbReference type="HOGENOM" id="CLU_029425_7_3_9"/>
<dbReference type="PROSITE" id="PS51782">
    <property type="entry name" value="LYSM"/>
    <property type="match status" value="2"/>
</dbReference>
<dbReference type="InterPro" id="IPR036779">
    <property type="entry name" value="LysM_dom_sf"/>
</dbReference>
<dbReference type="GO" id="GO:0004222">
    <property type="term" value="F:metalloendopeptidase activity"/>
    <property type="evidence" value="ECO:0007669"/>
    <property type="project" value="TreeGrafter"/>
</dbReference>
<dbReference type="InterPro" id="IPR016047">
    <property type="entry name" value="M23ase_b-sheet_dom"/>
</dbReference>
<keyword evidence="4" id="KW-1185">Reference proteome</keyword>
<sequence>MHKSKVLAFLSFILAGLLLFPNQQAAGFFPEDGFSSAWAETVDSSVVEGGNPRYLSYEVRPGDTLWSISRSFGVDLCTLTAVNGIDDGGLLLPGQVLILPTVRGETHRVARGETLWSLSRRYQVSVRHLMSVNGIQDPEALAAGRELVIPLPAAQPAGGTAAYSQQDEERFLAWPLRGELTSLFGPRGGEFHHGLDIAGDGGDDIRAADRGEVIYTGWLPYYGYTLILDHGGGLKTLYGHLSEFLVEEGNFVERGEVVGRVGDTGRATGPHLHFEVRINDRAVDPLPFLR</sequence>
<dbReference type="CDD" id="cd00118">
    <property type="entry name" value="LysM"/>
    <property type="match status" value="2"/>
</dbReference>
<reference evidence="3 4" key="1">
    <citation type="journal article" date="2012" name="BMC Genomics">
        <title>Genome-guided analysis of physiological and morphological traits of the fermentative acetate oxidizer Thermacetogenium phaeum.</title>
        <authorList>
            <person name="Oehler D."/>
            <person name="Poehlein A."/>
            <person name="Leimbach A."/>
            <person name="Muller N."/>
            <person name="Daniel R."/>
            <person name="Gottschalk G."/>
            <person name="Schink B."/>
        </authorList>
    </citation>
    <scope>NUCLEOTIDE SEQUENCE [LARGE SCALE GENOMIC DNA]</scope>
    <source>
        <strain evidence="4">ATCC BAA-254 / DSM 26808 / PB</strain>
    </source>
</reference>
<dbReference type="RefSeq" id="WP_015051804.1">
    <property type="nucleotide sequence ID" value="NC_018870.1"/>
</dbReference>
<feature type="domain" description="LysM" evidence="2">
    <location>
        <begin position="55"/>
        <end position="99"/>
    </location>
</feature>
<dbReference type="Proteomes" id="UP000000467">
    <property type="component" value="Chromosome"/>
</dbReference>
<feature type="signal peptide" evidence="1">
    <location>
        <begin position="1"/>
        <end position="25"/>
    </location>
</feature>
<dbReference type="eggNOG" id="COG1388">
    <property type="taxonomic scope" value="Bacteria"/>
</dbReference>
<dbReference type="CDD" id="cd12797">
    <property type="entry name" value="M23_peptidase"/>
    <property type="match status" value="1"/>
</dbReference>
<evidence type="ECO:0000259" key="2">
    <source>
        <dbReference type="PROSITE" id="PS51782"/>
    </source>
</evidence>
<dbReference type="PANTHER" id="PTHR21666">
    <property type="entry name" value="PEPTIDASE-RELATED"/>
    <property type="match status" value="1"/>
</dbReference>
<dbReference type="InterPro" id="IPR050570">
    <property type="entry name" value="Cell_wall_metabolism_enzyme"/>
</dbReference>
<dbReference type="KEGG" id="tpz:Tph_c27800"/>
<name>K4LLV6_THEPS</name>
<gene>
    <name evidence="3" type="ordered locus">Tph_c27800</name>
</gene>
<accession>K4LLV6</accession>
<dbReference type="SUPFAM" id="SSF51261">
    <property type="entry name" value="Duplicated hybrid motif"/>
    <property type="match status" value="1"/>
</dbReference>
<proteinExistence type="predicted"/>
<dbReference type="eggNOG" id="COG0739">
    <property type="taxonomic scope" value="Bacteria"/>
</dbReference>
<dbReference type="SMART" id="SM00257">
    <property type="entry name" value="LysM"/>
    <property type="match status" value="2"/>
</dbReference>
<feature type="chain" id="PRO_5003878709" evidence="1">
    <location>
        <begin position="26"/>
        <end position="290"/>
    </location>
</feature>
<evidence type="ECO:0000256" key="1">
    <source>
        <dbReference type="SAM" id="SignalP"/>
    </source>
</evidence>
<dbReference type="PANTHER" id="PTHR21666:SF270">
    <property type="entry name" value="MUREIN HYDROLASE ACTIVATOR ENVC"/>
    <property type="match status" value="1"/>
</dbReference>
<dbReference type="Gene3D" id="2.70.70.10">
    <property type="entry name" value="Glucose Permease (Domain IIA)"/>
    <property type="match status" value="1"/>
</dbReference>
<dbReference type="STRING" id="1089553.Tph_c27800"/>
<dbReference type="Pfam" id="PF01476">
    <property type="entry name" value="LysM"/>
    <property type="match status" value="2"/>
</dbReference>
<feature type="domain" description="LysM" evidence="2">
    <location>
        <begin position="105"/>
        <end position="149"/>
    </location>
</feature>
<dbReference type="EMBL" id="CP003732">
    <property type="protein sequence ID" value="AFV12945.1"/>
    <property type="molecule type" value="Genomic_DNA"/>
</dbReference>
<organism evidence="3 4">
    <name type="scientific">Thermacetogenium phaeum (strain ATCC BAA-254 / DSM 26808 / PB)</name>
    <dbReference type="NCBI Taxonomy" id="1089553"/>
    <lineage>
        <taxon>Bacteria</taxon>
        <taxon>Bacillati</taxon>
        <taxon>Bacillota</taxon>
        <taxon>Clostridia</taxon>
        <taxon>Thermoanaerobacterales</taxon>
        <taxon>Thermoanaerobacteraceae</taxon>
        <taxon>Thermacetogenium</taxon>
    </lineage>
</organism>
<dbReference type="AlphaFoldDB" id="K4LLV6"/>
<dbReference type="Pfam" id="PF01551">
    <property type="entry name" value="Peptidase_M23"/>
    <property type="match status" value="1"/>
</dbReference>
<dbReference type="InterPro" id="IPR011055">
    <property type="entry name" value="Dup_hybrid_motif"/>
</dbReference>
<evidence type="ECO:0000313" key="4">
    <source>
        <dbReference type="Proteomes" id="UP000000467"/>
    </source>
</evidence>
<dbReference type="Gene3D" id="3.10.350.10">
    <property type="entry name" value="LysM domain"/>
    <property type="match status" value="2"/>
</dbReference>
<keyword evidence="1" id="KW-0732">Signal</keyword>
<dbReference type="OrthoDB" id="9814460at2"/>
<evidence type="ECO:0000313" key="3">
    <source>
        <dbReference type="EMBL" id="AFV12945.1"/>
    </source>
</evidence>
<protein>
    <submittedName>
        <fullName evidence="3">M23-like peptidase</fullName>
    </submittedName>
</protein>